<proteinExistence type="predicted"/>
<accession>A0A9I9EG11</accession>
<sequence length="134" mass="15153">MRYAREVYRRQVEEMCLPLHYVEMTFFNSVHALLLLFLSMQPDGIYKHLSYLFLNSQSNSVHLMIKCKVHGSGEIEQNYSSFVLKSLGVDSINKKGGCINSLYFICLSCIPGHNYNRALVAASIGSYGAYLADV</sequence>
<evidence type="ECO:0000313" key="1">
    <source>
        <dbReference type="EnsemblPlants" id="MELO3C033240.2.1"/>
    </source>
</evidence>
<name>A0A9I9EG11_CUCME</name>
<organism evidence="1">
    <name type="scientific">Cucumis melo</name>
    <name type="common">Muskmelon</name>
    <dbReference type="NCBI Taxonomy" id="3656"/>
    <lineage>
        <taxon>Eukaryota</taxon>
        <taxon>Viridiplantae</taxon>
        <taxon>Streptophyta</taxon>
        <taxon>Embryophyta</taxon>
        <taxon>Tracheophyta</taxon>
        <taxon>Spermatophyta</taxon>
        <taxon>Magnoliopsida</taxon>
        <taxon>eudicotyledons</taxon>
        <taxon>Gunneridae</taxon>
        <taxon>Pentapetalae</taxon>
        <taxon>rosids</taxon>
        <taxon>fabids</taxon>
        <taxon>Cucurbitales</taxon>
        <taxon>Cucurbitaceae</taxon>
        <taxon>Benincaseae</taxon>
        <taxon>Cucumis</taxon>
    </lineage>
</organism>
<dbReference type="AlphaFoldDB" id="A0A9I9EG11"/>
<protein>
    <submittedName>
        <fullName evidence="1">Uncharacterized protein</fullName>
    </submittedName>
</protein>
<reference evidence="1" key="1">
    <citation type="submission" date="2023-03" db="UniProtKB">
        <authorList>
            <consortium name="EnsemblPlants"/>
        </authorList>
    </citation>
    <scope>IDENTIFICATION</scope>
</reference>
<dbReference type="Gramene" id="MELO3C033240.2.1">
    <property type="protein sequence ID" value="MELO3C033240.2.1"/>
    <property type="gene ID" value="MELO3C033240.2"/>
</dbReference>
<dbReference type="EnsemblPlants" id="MELO3C033240.2.1">
    <property type="protein sequence ID" value="MELO3C033240.2.1"/>
    <property type="gene ID" value="MELO3C033240.2"/>
</dbReference>